<dbReference type="InterPro" id="IPR001138">
    <property type="entry name" value="Zn2Cys6_DnaBD"/>
</dbReference>
<sequence length="732" mass="80339">MPASAAPSPGRLGPAPIAGVKRKRQPRAPLACDTCRTRKAKCDQNRPCSYCIKHAFKCTDRVDKRPAAISPKPPAGGWGMRPVPACAGPLTLAPRVPSVGRGVPSAGHTLASMRHDVPHPAHPTPTSSSPSSSRSQTPPNSPPTETLPDSLGELNTHTHGTEFYGPTGIFSFLARLRRRARSFRAGAAGRGNGNNLSVLDVSIVNYLHSFDYGGAPGNSPFREDENAPAGMTDEEIERECGRLFFLNLHLIHPVLDQAAFLARAEKEVWIEEGEAREASPAGRVFLGLFYAVLALGAITAGEDAMFVRAHAAPDGGEGVYPPLRIAKYFFEKAKMFVGDVFEASSLESTQTLFLMSVFCQNALKPHSCYLYSGMAARTALAIGIPQRLTSHTGQASSLWWNLYSHEIEMCASAGRESTLREPGCYYIPLPDASYPHAAYMSCMTSLAELLTQVSKEIYWPLSTNDISLTSRKSLQLDAKLLRWRERLPPHLALDRTSITEPEWLTKQKIVLKLRFFNARILLHRPFLIAAATTRPPSPAYDTHVQLCVAASQATIALIYDAYVHRPYFRTWWYNTTYALYASMILLYTILTTLPLPASMPQSSLFASVEHSLEIFTAMRHVSVARRCAELTRAVLSVTCANATAASQEAKLQEQWEEEDQAQRQQAQMLPDVAAGMQMPTCPDGGQLDNIAGEWLGTMQGECDFAGLLDHDLLHGFALFEDGLMGDSSMLRF</sequence>
<evidence type="ECO:0000259" key="6">
    <source>
        <dbReference type="PROSITE" id="PS50048"/>
    </source>
</evidence>
<protein>
    <recommendedName>
        <fullName evidence="6">Zn(2)-C6 fungal-type domain-containing protein</fullName>
    </recommendedName>
</protein>
<keyword evidence="2" id="KW-0805">Transcription regulation</keyword>
<evidence type="ECO:0000313" key="7">
    <source>
        <dbReference type="EMBL" id="KAF2399286.1"/>
    </source>
</evidence>
<evidence type="ECO:0000256" key="2">
    <source>
        <dbReference type="ARBA" id="ARBA00023015"/>
    </source>
</evidence>
<dbReference type="SMART" id="SM00906">
    <property type="entry name" value="Fungal_trans"/>
    <property type="match status" value="1"/>
</dbReference>
<dbReference type="GO" id="GO:0000981">
    <property type="term" value="F:DNA-binding transcription factor activity, RNA polymerase II-specific"/>
    <property type="evidence" value="ECO:0007669"/>
    <property type="project" value="InterPro"/>
</dbReference>
<dbReference type="InterPro" id="IPR036864">
    <property type="entry name" value="Zn2-C6_fun-type_DNA-bd_sf"/>
</dbReference>
<keyword evidence="3" id="KW-0804">Transcription</keyword>
<dbReference type="GO" id="GO:0006351">
    <property type="term" value="P:DNA-templated transcription"/>
    <property type="evidence" value="ECO:0007669"/>
    <property type="project" value="InterPro"/>
</dbReference>
<dbReference type="PROSITE" id="PS00463">
    <property type="entry name" value="ZN2_CY6_FUNGAL_1"/>
    <property type="match status" value="1"/>
</dbReference>
<evidence type="ECO:0000313" key="8">
    <source>
        <dbReference type="Proteomes" id="UP000799640"/>
    </source>
</evidence>
<feature type="region of interest" description="Disordered" evidence="5">
    <location>
        <begin position="1"/>
        <end position="28"/>
    </location>
</feature>
<evidence type="ECO:0000256" key="3">
    <source>
        <dbReference type="ARBA" id="ARBA00023163"/>
    </source>
</evidence>
<dbReference type="CDD" id="cd12148">
    <property type="entry name" value="fungal_TF_MHR"/>
    <property type="match status" value="1"/>
</dbReference>
<dbReference type="Proteomes" id="UP000799640">
    <property type="component" value="Unassembled WGS sequence"/>
</dbReference>
<dbReference type="SMART" id="SM00066">
    <property type="entry name" value="GAL4"/>
    <property type="match status" value="1"/>
</dbReference>
<dbReference type="CDD" id="cd00067">
    <property type="entry name" value="GAL4"/>
    <property type="match status" value="1"/>
</dbReference>
<dbReference type="AlphaFoldDB" id="A0A6G1HTU0"/>
<feature type="region of interest" description="Disordered" evidence="5">
    <location>
        <begin position="101"/>
        <end position="160"/>
    </location>
</feature>
<dbReference type="GO" id="GO:0005634">
    <property type="term" value="C:nucleus"/>
    <property type="evidence" value="ECO:0007669"/>
    <property type="project" value="TreeGrafter"/>
</dbReference>
<dbReference type="GO" id="GO:0000978">
    <property type="term" value="F:RNA polymerase II cis-regulatory region sequence-specific DNA binding"/>
    <property type="evidence" value="ECO:0007669"/>
    <property type="project" value="TreeGrafter"/>
</dbReference>
<proteinExistence type="predicted"/>
<reference evidence="7" key="1">
    <citation type="journal article" date="2020" name="Stud. Mycol.">
        <title>101 Dothideomycetes genomes: a test case for predicting lifestyles and emergence of pathogens.</title>
        <authorList>
            <person name="Haridas S."/>
            <person name="Albert R."/>
            <person name="Binder M."/>
            <person name="Bloem J."/>
            <person name="Labutti K."/>
            <person name="Salamov A."/>
            <person name="Andreopoulos B."/>
            <person name="Baker S."/>
            <person name="Barry K."/>
            <person name="Bills G."/>
            <person name="Bluhm B."/>
            <person name="Cannon C."/>
            <person name="Castanera R."/>
            <person name="Culley D."/>
            <person name="Daum C."/>
            <person name="Ezra D."/>
            <person name="Gonzalez J."/>
            <person name="Henrissat B."/>
            <person name="Kuo A."/>
            <person name="Liang C."/>
            <person name="Lipzen A."/>
            <person name="Lutzoni F."/>
            <person name="Magnuson J."/>
            <person name="Mondo S."/>
            <person name="Nolan M."/>
            <person name="Ohm R."/>
            <person name="Pangilinan J."/>
            <person name="Park H.-J."/>
            <person name="Ramirez L."/>
            <person name="Alfaro M."/>
            <person name="Sun H."/>
            <person name="Tritt A."/>
            <person name="Yoshinaga Y."/>
            <person name="Zwiers L.-H."/>
            <person name="Turgeon B."/>
            <person name="Goodwin S."/>
            <person name="Spatafora J."/>
            <person name="Crous P."/>
            <person name="Grigoriev I."/>
        </authorList>
    </citation>
    <scope>NUCLEOTIDE SEQUENCE</scope>
    <source>
        <strain evidence="7">CBS 262.69</strain>
    </source>
</reference>
<dbReference type="InterPro" id="IPR051127">
    <property type="entry name" value="Fungal_SecMet_Regulators"/>
</dbReference>
<accession>A0A6G1HTU0</accession>
<feature type="domain" description="Zn(2)-C6 fungal-type" evidence="6">
    <location>
        <begin position="31"/>
        <end position="60"/>
    </location>
</feature>
<dbReference type="InterPro" id="IPR007219">
    <property type="entry name" value="XnlR_reg_dom"/>
</dbReference>
<dbReference type="Pfam" id="PF00172">
    <property type="entry name" value="Zn_clus"/>
    <property type="match status" value="1"/>
</dbReference>
<organism evidence="7 8">
    <name type="scientific">Trichodelitschia bisporula</name>
    <dbReference type="NCBI Taxonomy" id="703511"/>
    <lineage>
        <taxon>Eukaryota</taxon>
        <taxon>Fungi</taxon>
        <taxon>Dikarya</taxon>
        <taxon>Ascomycota</taxon>
        <taxon>Pezizomycotina</taxon>
        <taxon>Dothideomycetes</taxon>
        <taxon>Dothideomycetes incertae sedis</taxon>
        <taxon>Phaeotrichales</taxon>
        <taxon>Phaeotrichaceae</taxon>
        <taxon>Trichodelitschia</taxon>
    </lineage>
</organism>
<dbReference type="OrthoDB" id="2571985at2759"/>
<keyword evidence="1" id="KW-0479">Metal-binding</keyword>
<dbReference type="SUPFAM" id="SSF57701">
    <property type="entry name" value="Zn2/Cys6 DNA-binding domain"/>
    <property type="match status" value="1"/>
</dbReference>
<evidence type="ECO:0000256" key="5">
    <source>
        <dbReference type="SAM" id="MobiDB-lite"/>
    </source>
</evidence>
<name>A0A6G1HTU0_9PEZI</name>
<dbReference type="PANTHER" id="PTHR47424">
    <property type="entry name" value="REGULATORY PROTEIN GAL4"/>
    <property type="match status" value="1"/>
</dbReference>
<evidence type="ECO:0000256" key="1">
    <source>
        <dbReference type="ARBA" id="ARBA00022723"/>
    </source>
</evidence>
<gene>
    <name evidence="7" type="ORF">EJ06DRAFT_557746</name>
</gene>
<dbReference type="EMBL" id="ML996698">
    <property type="protein sequence ID" value="KAF2399286.1"/>
    <property type="molecule type" value="Genomic_DNA"/>
</dbReference>
<evidence type="ECO:0000256" key="4">
    <source>
        <dbReference type="ARBA" id="ARBA00023242"/>
    </source>
</evidence>
<dbReference type="Gene3D" id="4.10.240.10">
    <property type="entry name" value="Zn(2)-C6 fungal-type DNA-binding domain"/>
    <property type="match status" value="1"/>
</dbReference>
<feature type="compositionally biased region" description="Low complexity" evidence="5">
    <location>
        <begin position="124"/>
        <end position="138"/>
    </location>
</feature>
<dbReference type="GO" id="GO:0008270">
    <property type="term" value="F:zinc ion binding"/>
    <property type="evidence" value="ECO:0007669"/>
    <property type="project" value="InterPro"/>
</dbReference>
<keyword evidence="4" id="KW-0539">Nucleus</keyword>
<keyword evidence="8" id="KW-1185">Reference proteome</keyword>
<dbReference type="GO" id="GO:0000435">
    <property type="term" value="P:positive regulation of transcription from RNA polymerase II promoter by galactose"/>
    <property type="evidence" value="ECO:0007669"/>
    <property type="project" value="TreeGrafter"/>
</dbReference>
<dbReference type="Pfam" id="PF04082">
    <property type="entry name" value="Fungal_trans"/>
    <property type="match status" value="1"/>
</dbReference>
<dbReference type="PANTHER" id="PTHR47424:SF15">
    <property type="entry name" value="ZN(II)2CYS6 TRANSCRIPTION FACTOR (EUROFUNG)"/>
    <property type="match status" value="1"/>
</dbReference>
<dbReference type="PROSITE" id="PS50048">
    <property type="entry name" value="ZN2_CY6_FUNGAL_2"/>
    <property type="match status" value="1"/>
</dbReference>